<reference evidence="8" key="1">
    <citation type="journal article" date="2019" name="Int. J. Syst. Evol. Microbiol.">
        <title>The Global Catalogue of Microorganisms (GCM) 10K type strain sequencing project: providing services to taxonomists for standard genome sequencing and annotation.</title>
        <authorList>
            <consortium name="The Broad Institute Genomics Platform"/>
            <consortium name="The Broad Institute Genome Sequencing Center for Infectious Disease"/>
            <person name="Wu L."/>
            <person name="Ma J."/>
        </authorList>
    </citation>
    <scope>NUCLEOTIDE SEQUENCE [LARGE SCALE GENOMIC DNA]</scope>
    <source>
        <strain evidence="8">KCTC 33575</strain>
    </source>
</reference>
<evidence type="ECO:0000313" key="7">
    <source>
        <dbReference type="EMBL" id="MFD2830824.1"/>
    </source>
</evidence>
<organism evidence="7 8">
    <name type="scientific">Corticicoccus populi</name>
    <dbReference type="NCBI Taxonomy" id="1812821"/>
    <lineage>
        <taxon>Bacteria</taxon>
        <taxon>Bacillati</taxon>
        <taxon>Bacillota</taxon>
        <taxon>Bacilli</taxon>
        <taxon>Bacillales</taxon>
        <taxon>Staphylococcaceae</taxon>
        <taxon>Corticicoccus</taxon>
    </lineage>
</organism>
<feature type="transmembrane region" description="Helical" evidence="5">
    <location>
        <begin position="191"/>
        <end position="212"/>
    </location>
</feature>
<dbReference type="Proteomes" id="UP001597519">
    <property type="component" value="Unassembled WGS sequence"/>
</dbReference>
<feature type="transmembrane region" description="Helical" evidence="5">
    <location>
        <begin position="39"/>
        <end position="60"/>
    </location>
</feature>
<dbReference type="InterPro" id="IPR006977">
    <property type="entry name" value="Yip1_dom"/>
</dbReference>
<evidence type="ECO:0000256" key="1">
    <source>
        <dbReference type="ARBA" id="ARBA00004141"/>
    </source>
</evidence>
<keyword evidence="8" id="KW-1185">Reference proteome</keyword>
<comment type="subcellular location">
    <subcellularLocation>
        <location evidence="1">Membrane</location>
        <topology evidence="1">Multi-pass membrane protein</topology>
    </subcellularLocation>
</comment>
<keyword evidence="2 5" id="KW-0812">Transmembrane</keyword>
<dbReference type="EMBL" id="JBHUOQ010000004">
    <property type="protein sequence ID" value="MFD2830824.1"/>
    <property type="molecule type" value="Genomic_DNA"/>
</dbReference>
<evidence type="ECO:0000256" key="4">
    <source>
        <dbReference type="ARBA" id="ARBA00023136"/>
    </source>
</evidence>
<evidence type="ECO:0000256" key="3">
    <source>
        <dbReference type="ARBA" id="ARBA00022989"/>
    </source>
</evidence>
<keyword evidence="3 5" id="KW-1133">Transmembrane helix</keyword>
<feature type="transmembrane region" description="Helical" evidence="5">
    <location>
        <begin position="66"/>
        <end position="99"/>
    </location>
</feature>
<evidence type="ECO:0000313" key="8">
    <source>
        <dbReference type="Proteomes" id="UP001597519"/>
    </source>
</evidence>
<dbReference type="Pfam" id="PF04893">
    <property type="entry name" value="Yip1"/>
    <property type="match status" value="1"/>
</dbReference>
<proteinExistence type="predicted"/>
<gene>
    <name evidence="7" type="ORF">ACFSX4_10165</name>
</gene>
<evidence type="ECO:0000256" key="5">
    <source>
        <dbReference type="SAM" id="Phobius"/>
    </source>
</evidence>
<feature type="transmembrane region" description="Helical" evidence="5">
    <location>
        <begin position="158"/>
        <end position="179"/>
    </location>
</feature>
<feature type="transmembrane region" description="Helical" evidence="5">
    <location>
        <begin position="111"/>
        <end position="138"/>
    </location>
</feature>
<dbReference type="RefSeq" id="WP_377774222.1">
    <property type="nucleotide sequence ID" value="NZ_JBHUOQ010000004.1"/>
</dbReference>
<feature type="domain" description="Yip1" evidence="6">
    <location>
        <begin position="21"/>
        <end position="207"/>
    </location>
</feature>
<accession>A0ABW5WXH8</accession>
<comment type="caution">
    <text evidence="7">The sequence shown here is derived from an EMBL/GenBank/DDBJ whole genome shotgun (WGS) entry which is preliminary data.</text>
</comment>
<evidence type="ECO:0000259" key="6">
    <source>
        <dbReference type="Pfam" id="PF04893"/>
    </source>
</evidence>
<protein>
    <submittedName>
        <fullName evidence="7">Yip1 family protein</fullName>
    </submittedName>
</protein>
<evidence type="ECO:0000256" key="2">
    <source>
        <dbReference type="ARBA" id="ARBA00022692"/>
    </source>
</evidence>
<name>A0ABW5WXH8_9STAP</name>
<keyword evidence="4 5" id="KW-0472">Membrane</keyword>
<sequence>MPDTELNELNHTNKKDLNIFKMFTSPSDEFKKLKGPYSLMGPIIVMMVLLLFFTLLLAVVMESGNITAISGIMIFGVLFSFIGIFIGFLFAGVILWGIAHIFGGNIGFKQAVSIQILTSIIGVLGGVINTVIAVIFSLNVEGQYTGLGGLVAQENPVWAFLSVLDIFTIWSGILVALGIKIVTSLSWGKSIVVMLLTILIPAFFSFIINTILSGMPV</sequence>